<name>A0A1I2MSC0_9EURY</name>
<feature type="transmembrane region" description="Helical" evidence="1">
    <location>
        <begin position="142"/>
        <end position="161"/>
    </location>
</feature>
<dbReference type="STRING" id="553467.SAMN04488063_0877"/>
<feature type="transmembrane region" description="Helical" evidence="1">
    <location>
        <begin position="102"/>
        <end position="122"/>
    </location>
</feature>
<evidence type="ECO:0000313" key="3">
    <source>
        <dbReference type="EMBL" id="SFF94424.1"/>
    </source>
</evidence>
<dbReference type="RefSeq" id="WP_092888907.1">
    <property type="nucleotide sequence ID" value="NZ_FOOQ01000001.1"/>
</dbReference>
<feature type="domain" description="CAAX prenyl protease 2/Lysostaphin resistance protein A-like" evidence="2">
    <location>
        <begin position="141"/>
        <end position="239"/>
    </location>
</feature>
<keyword evidence="1" id="KW-0812">Transmembrane</keyword>
<proteinExistence type="predicted"/>
<evidence type="ECO:0000256" key="1">
    <source>
        <dbReference type="SAM" id="Phobius"/>
    </source>
</evidence>
<keyword evidence="4" id="KW-1185">Reference proteome</keyword>
<organism evidence="3 4">
    <name type="scientific">Halopelagius inordinatus</name>
    <dbReference type="NCBI Taxonomy" id="553467"/>
    <lineage>
        <taxon>Archaea</taxon>
        <taxon>Methanobacteriati</taxon>
        <taxon>Methanobacteriota</taxon>
        <taxon>Stenosarchaea group</taxon>
        <taxon>Halobacteria</taxon>
        <taxon>Halobacteriales</taxon>
        <taxon>Haloferacaceae</taxon>
    </lineage>
</organism>
<feature type="transmembrane region" description="Helical" evidence="1">
    <location>
        <begin position="173"/>
        <end position="197"/>
    </location>
</feature>
<reference evidence="4" key="1">
    <citation type="submission" date="2016-10" db="EMBL/GenBank/DDBJ databases">
        <authorList>
            <person name="Varghese N."/>
            <person name="Submissions S."/>
        </authorList>
    </citation>
    <scope>NUCLEOTIDE SEQUENCE [LARGE SCALE GENOMIC DNA]</scope>
    <source>
        <strain evidence="4">CGMCC 1.7739</strain>
    </source>
</reference>
<dbReference type="InterPro" id="IPR003675">
    <property type="entry name" value="Rce1/LyrA-like_dom"/>
</dbReference>
<dbReference type="OrthoDB" id="275779at2157"/>
<keyword evidence="1" id="KW-0472">Membrane</keyword>
<keyword evidence="1" id="KW-1133">Transmembrane helix</keyword>
<dbReference type="AlphaFoldDB" id="A0A1I2MSC0"/>
<dbReference type="Proteomes" id="UP000198876">
    <property type="component" value="Unassembled WGS sequence"/>
</dbReference>
<feature type="transmembrane region" description="Helical" evidence="1">
    <location>
        <begin position="203"/>
        <end position="221"/>
    </location>
</feature>
<dbReference type="GO" id="GO:0080120">
    <property type="term" value="P:CAAX-box protein maturation"/>
    <property type="evidence" value="ECO:0007669"/>
    <property type="project" value="UniProtKB-ARBA"/>
</dbReference>
<accession>A0A1I2MSC0</accession>
<dbReference type="EMBL" id="FOOQ01000001">
    <property type="protein sequence ID" value="SFF94424.1"/>
    <property type="molecule type" value="Genomic_DNA"/>
</dbReference>
<protein>
    <recommendedName>
        <fullName evidence="2">CAAX prenyl protease 2/Lysostaphin resistance protein A-like domain-containing protein</fullName>
    </recommendedName>
</protein>
<gene>
    <name evidence="3" type="ORF">SAMN04488063_0877</name>
</gene>
<feature type="transmembrane region" description="Helical" evidence="1">
    <location>
        <begin position="228"/>
        <end position="249"/>
    </location>
</feature>
<sequence>MSSFSPSPTRRGAWPAVVALAVVLALFATTLVVAGVAGAVVVVSVLAADAAAPGEASVALVLLAAVVPTEAVYLAVSIAFVHLRELSVPVRVPSRRDTGLSLAGAAVAVVAATVIFAAGNAAGVSPVSSAFEPAAGADPAALLLLVPLSLLVVAPAEEAFFRGVVQGRLRRAFGPIASVGVASVLFAAVHVFNYVSFDRPVELLVPLAAIFAVSLVLGGLYETTENLAVPVAVHGAYNATLAVVSYLSVVGVV</sequence>
<evidence type="ECO:0000313" key="4">
    <source>
        <dbReference type="Proteomes" id="UP000198876"/>
    </source>
</evidence>
<feature type="transmembrane region" description="Helical" evidence="1">
    <location>
        <begin position="57"/>
        <end position="81"/>
    </location>
</feature>
<dbReference type="GO" id="GO:0004175">
    <property type="term" value="F:endopeptidase activity"/>
    <property type="evidence" value="ECO:0007669"/>
    <property type="project" value="UniProtKB-ARBA"/>
</dbReference>
<evidence type="ECO:0000259" key="2">
    <source>
        <dbReference type="Pfam" id="PF02517"/>
    </source>
</evidence>
<dbReference type="Pfam" id="PF02517">
    <property type="entry name" value="Rce1-like"/>
    <property type="match status" value="1"/>
</dbReference>